<dbReference type="GeneID" id="117367231"/>
<feature type="transmembrane region" description="Helical" evidence="8">
    <location>
        <begin position="393"/>
        <end position="414"/>
    </location>
</feature>
<dbReference type="InterPro" id="IPR020846">
    <property type="entry name" value="MFS_dom"/>
</dbReference>
<organism evidence="11 12">
    <name type="scientific">Geotrypetes seraphini</name>
    <name type="common">Gaboon caecilian</name>
    <name type="synonym">Caecilia seraphini</name>
    <dbReference type="NCBI Taxonomy" id="260995"/>
    <lineage>
        <taxon>Eukaryota</taxon>
        <taxon>Metazoa</taxon>
        <taxon>Chordata</taxon>
        <taxon>Craniata</taxon>
        <taxon>Vertebrata</taxon>
        <taxon>Euteleostomi</taxon>
        <taxon>Amphibia</taxon>
        <taxon>Gymnophiona</taxon>
        <taxon>Geotrypetes</taxon>
    </lineage>
</organism>
<feature type="transmembrane region" description="Helical" evidence="8">
    <location>
        <begin position="195"/>
        <end position="217"/>
    </location>
</feature>
<feature type="transmembrane region" description="Helical" evidence="8">
    <location>
        <begin position="158"/>
        <end position="183"/>
    </location>
</feature>
<evidence type="ECO:0000313" key="12">
    <source>
        <dbReference type="RefSeq" id="XP_033815538.1"/>
    </source>
</evidence>
<feature type="transmembrane region" description="Helical" evidence="8">
    <location>
        <begin position="51"/>
        <end position="76"/>
    </location>
</feature>
<dbReference type="Gene3D" id="1.20.1250.20">
    <property type="entry name" value="MFS general substrate transporter like domains"/>
    <property type="match status" value="1"/>
</dbReference>
<name>A0A6P8SG39_GEOSA</name>
<dbReference type="InterPro" id="IPR036058">
    <property type="entry name" value="Kazal_dom_sf"/>
</dbReference>
<dbReference type="OrthoDB" id="5062115at2759"/>
<sequence>MKETETLQSAKKQCCISKLKVFLLALSFAYLAKGMAGSYSKSMITQIERRFNIPASLVGVIDASFEIGNLLVIAFVSYFGAKLHRPRIITTGCCIMGLGCCIMGLPHFLMGRYQYEKAVYSSNSSSSSMSLCIANQNQSFIPLEEISPECIKETKSRMWLYVLLGNILRGIGETPIAPLGLSYVDDFAKTENSPFYIGCVQTVAIIGPLFGSLLAAFCAKLHVDIGSINLADITLSLTDTRWVGAWWLGYLICGLVNVLAAIPFCFLPKTLPKEGLEDEAKLSIEISKNLLKETERNQHQDSKQNIMKDFLPCLQRLSLNSVYVLFLCITVLQFNAFVGLITFMPKYIETQYGKSASEAIFLLGVYNLPVICIGYFLGGLFMKRFKVTILQAAYIGLCTSLIEYLIYFLAFALVCKKSEVAGLTVSYTGHEQVSYLDAFKSDCNLNCTCPTNTWDPVCGDNGITYITACLAGCESSIKAGQNTVFKNCSCLLETSATLYRNASAVPGQCQREENCDTMLHYHLILSLLCCLIYSFGGIPGYMVLIRSLKPEEKSLGVGVHFLIARAFAGIPSPISYGAIIDTTCLKWGTTRCGTPGACRMYDADAYRLVFLGVTAALRAMSYIPCAFIIIILKRRHVQEKNKTSMNDGMEMQNEEQENNSVDKDNVQQMDSLHMQSQSNL</sequence>
<dbReference type="GO" id="GO:0015347">
    <property type="term" value="F:sodium-independent organic anion transmembrane transporter activity"/>
    <property type="evidence" value="ECO:0007669"/>
    <property type="project" value="TreeGrafter"/>
</dbReference>
<feature type="transmembrane region" description="Helical" evidence="8">
    <location>
        <begin position="519"/>
        <end position="545"/>
    </location>
</feature>
<evidence type="ECO:0000256" key="2">
    <source>
        <dbReference type="ARBA" id="ARBA00009657"/>
    </source>
</evidence>
<evidence type="ECO:0000256" key="4">
    <source>
        <dbReference type="ARBA" id="ARBA00022692"/>
    </source>
</evidence>
<dbReference type="GO" id="GO:0043252">
    <property type="term" value="P:sodium-independent organic anion transport"/>
    <property type="evidence" value="ECO:0007669"/>
    <property type="project" value="TreeGrafter"/>
</dbReference>
<evidence type="ECO:0000313" key="11">
    <source>
        <dbReference type="Proteomes" id="UP000515159"/>
    </source>
</evidence>
<dbReference type="NCBIfam" id="TIGR00805">
    <property type="entry name" value="oat"/>
    <property type="match status" value="1"/>
</dbReference>
<gene>
    <name evidence="12" type="primary">SLCO1A2</name>
</gene>
<feature type="domain" description="Major facilitator superfamily (MFS) profile" evidence="9">
    <location>
        <begin position="22"/>
        <end position="636"/>
    </location>
</feature>
<dbReference type="RefSeq" id="XP_033815538.1">
    <property type="nucleotide sequence ID" value="XM_033959647.1"/>
</dbReference>
<feature type="transmembrane region" description="Helical" evidence="8">
    <location>
        <begin position="322"/>
        <end position="344"/>
    </location>
</feature>
<keyword evidence="11" id="KW-1185">Reference proteome</keyword>
<feature type="transmembrane region" description="Helical" evidence="8">
    <location>
        <begin position="88"/>
        <end position="109"/>
    </location>
</feature>
<reference evidence="12" key="1">
    <citation type="submission" date="2025-08" db="UniProtKB">
        <authorList>
            <consortium name="RefSeq"/>
        </authorList>
    </citation>
    <scope>IDENTIFICATION</scope>
</reference>
<dbReference type="GO" id="GO:0006811">
    <property type="term" value="P:monoatomic ion transport"/>
    <property type="evidence" value="ECO:0007669"/>
    <property type="project" value="UniProtKB-KW"/>
</dbReference>
<dbReference type="FunCoup" id="A0A6P8SG39">
    <property type="interactions" value="88"/>
</dbReference>
<dbReference type="Pfam" id="PF03137">
    <property type="entry name" value="OATP"/>
    <property type="match status" value="1"/>
</dbReference>
<proteinExistence type="inferred from homology"/>
<dbReference type="Proteomes" id="UP000515159">
    <property type="component" value="Chromosome 9"/>
</dbReference>
<dbReference type="InterPro" id="IPR002350">
    <property type="entry name" value="Kazal_dom"/>
</dbReference>
<keyword evidence="6 8" id="KW-0472">Membrane</keyword>
<dbReference type="PANTHER" id="PTHR11388">
    <property type="entry name" value="ORGANIC ANION TRANSPORTER"/>
    <property type="match status" value="1"/>
</dbReference>
<evidence type="ECO:0000256" key="5">
    <source>
        <dbReference type="ARBA" id="ARBA00022989"/>
    </source>
</evidence>
<keyword evidence="7" id="KW-1015">Disulfide bond</keyword>
<dbReference type="GO" id="GO:0016323">
    <property type="term" value="C:basolateral plasma membrane"/>
    <property type="evidence" value="ECO:0007669"/>
    <property type="project" value="TreeGrafter"/>
</dbReference>
<dbReference type="Pfam" id="PF07648">
    <property type="entry name" value="Kazal_2"/>
    <property type="match status" value="1"/>
</dbReference>
<evidence type="ECO:0000259" key="10">
    <source>
        <dbReference type="PROSITE" id="PS51465"/>
    </source>
</evidence>
<evidence type="ECO:0000256" key="7">
    <source>
        <dbReference type="ARBA" id="ARBA00023157"/>
    </source>
</evidence>
<feature type="transmembrane region" description="Helical" evidence="8">
    <location>
        <begin position="609"/>
        <end position="632"/>
    </location>
</feature>
<dbReference type="PANTHER" id="PTHR11388:SF16">
    <property type="entry name" value="SOLUTE CARRIER ORGANIC ANION TRANSPORTER FAMILY MEMBER 1A2"/>
    <property type="match status" value="1"/>
</dbReference>
<dbReference type="Gene3D" id="3.30.60.30">
    <property type="match status" value="1"/>
</dbReference>
<comment type="similarity">
    <text evidence="2 8">Belongs to the organo anion transporter (TC 2.A.60) family.</text>
</comment>
<feature type="domain" description="Kazal-like" evidence="10">
    <location>
        <begin position="437"/>
        <end position="492"/>
    </location>
</feature>
<evidence type="ECO:0000259" key="9">
    <source>
        <dbReference type="PROSITE" id="PS50850"/>
    </source>
</evidence>
<dbReference type="InterPro" id="IPR036259">
    <property type="entry name" value="MFS_trans_sf"/>
</dbReference>
<evidence type="ECO:0000256" key="8">
    <source>
        <dbReference type="RuleBase" id="RU362056"/>
    </source>
</evidence>
<dbReference type="AlphaFoldDB" id="A0A6P8SG39"/>
<protein>
    <recommendedName>
        <fullName evidence="8">Solute carrier organic anion transporter family member</fullName>
    </recommendedName>
</protein>
<keyword evidence="4 8" id="KW-0812">Transmembrane</keyword>
<evidence type="ECO:0000256" key="6">
    <source>
        <dbReference type="ARBA" id="ARBA00023136"/>
    </source>
</evidence>
<feature type="transmembrane region" description="Helical" evidence="8">
    <location>
        <begin position="245"/>
        <end position="267"/>
    </location>
</feature>
<feature type="transmembrane region" description="Helical" evidence="8">
    <location>
        <begin position="557"/>
        <end position="579"/>
    </location>
</feature>
<dbReference type="InterPro" id="IPR004156">
    <property type="entry name" value="OATP"/>
</dbReference>
<keyword evidence="3" id="KW-1003">Cell membrane</keyword>
<dbReference type="InParanoid" id="A0A6P8SG39"/>
<keyword evidence="8" id="KW-0813">Transport</keyword>
<dbReference type="SUPFAM" id="SSF103473">
    <property type="entry name" value="MFS general substrate transporter"/>
    <property type="match status" value="1"/>
</dbReference>
<dbReference type="PROSITE" id="PS50850">
    <property type="entry name" value="MFS"/>
    <property type="match status" value="1"/>
</dbReference>
<evidence type="ECO:0000256" key="3">
    <source>
        <dbReference type="ARBA" id="ARBA00022475"/>
    </source>
</evidence>
<keyword evidence="5 8" id="KW-1133">Transmembrane helix</keyword>
<dbReference type="KEGG" id="gsh:117367231"/>
<keyword evidence="8" id="KW-0406">Ion transport</keyword>
<dbReference type="GO" id="GO:0015125">
    <property type="term" value="F:bile acid transmembrane transporter activity"/>
    <property type="evidence" value="ECO:0007669"/>
    <property type="project" value="TreeGrafter"/>
</dbReference>
<feature type="transmembrane region" description="Helical" evidence="8">
    <location>
        <begin position="359"/>
        <end position="381"/>
    </location>
</feature>
<accession>A0A6P8SG39</accession>
<dbReference type="PROSITE" id="PS51465">
    <property type="entry name" value="KAZAL_2"/>
    <property type="match status" value="1"/>
</dbReference>
<evidence type="ECO:0000256" key="1">
    <source>
        <dbReference type="ARBA" id="ARBA00004651"/>
    </source>
</evidence>
<comment type="subcellular location">
    <subcellularLocation>
        <location evidence="1 8">Cell membrane</location>
        <topology evidence="1 8">Multi-pass membrane protein</topology>
    </subcellularLocation>
</comment>
<dbReference type="SUPFAM" id="SSF100895">
    <property type="entry name" value="Kazal-type serine protease inhibitors"/>
    <property type="match status" value="1"/>
</dbReference>
<feature type="transmembrane region" description="Helical" evidence="8">
    <location>
        <begin position="21"/>
        <end position="39"/>
    </location>
</feature>
<dbReference type="CTD" id="6579"/>